<feature type="transmembrane region" description="Helical" evidence="1">
    <location>
        <begin position="38"/>
        <end position="56"/>
    </location>
</feature>
<keyword evidence="1" id="KW-0472">Membrane</keyword>
<evidence type="ECO:0000313" key="4">
    <source>
        <dbReference type="Proteomes" id="UP001500571"/>
    </source>
</evidence>
<feature type="domain" description="DUF6542" evidence="2">
    <location>
        <begin position="10"/>
        <end position="125"/>
    </location>
</feature>
<proteinExistence type="predicted"/>
<dbReference type="RefSeq" id="WP_344047057.1">
    <property type="nucleotide sequence ID" value="NZ_BAAAPB010000004.1"/>
</dbReference>
<keyword evidence="4" id="KW-1185">Reference proteome</keyword>
<keyword evidence="1" id="KW-0812">Transmembrane</keyword>
<feature type="transmembrane region" description="Helical" evidence="1">
    <location>
        <begin position="63"/>
        <end position="81"/>
    </location>
</feature>
<keyword evidence="1" id="KW-1133">Transmembrane helix</keyword>
<dbReference type="EMBL" id="BAAAPB010000004">
    <property type="protein sequence ID" value="GAA1971264.1"/>
    <property type="molecule type" value="Genomic_DNA"/>
</dbReference>
<reference evidence="4" key="1">
    <citation type="journal article" date="2019" name="Int. J. Syst. Evol. Microbiol.">
        <title>The Global Catalogue of Microorganisms (GCM) 10K type strain sequencing project: providing services to taxonomists for standard genome sequencing and annotation.</title>
        <authorList>
            <consortium name="The Broad Institute Genomics Platform"/>
            <consortium name="The Broad Institute Genome Sequencing Center for Infectious Disease"/>
            <person name="Wu L."/>
            <person name="Ma J."/>
        </authorList>
    </citation>
    <scope>NUCLEOTIDE SEQUENCE [LARGE SCALE GENOMIC DNA]</scope>
    <source>
        <strain evidence="4">JCM 15309</strain>
    </source>
</reference>
<comment type="caution">
    <text evidence="3">The sequence shown here is derived from an EMBL/GenBank/DDBJ whole genome shotgun (WGS) entry which is preliminary data.</text>
</comment>
<organism evidence="3 4">
    <name type="scientific">Nocardioides panacihumi</name>
    <dbReference type="NCBI Taxonomy" id="400774"/>
    <lineage>
        <taxon>Bacteria</taxon>
        <taxon>Bacillati</taxon>
        <taxon>Actinomycetota</taxon>
        <taxon>Actinomycetes</taxon>
        <taxon>Propionibacteriales</taxon>
        <taxon>Nocardioidaceae</taxon>
        <taxon>Nocardioides</taxon>
    </lineage>
</organism>
<gene>
    <name evidence="3" type="ORF">GCM10009798_35100</name>
</gene>
<name>A0ABP5CZP6_9ACTN</name>
<evidence type="ECO:0000256" key="1">
    <source>
        <dbReference type="SAM" id="Phobius"/>
    </source>
</evidence>
<dbReference type="InterPro" id="IPR046672">
    <property type="entry name" value="DUF6542"/>
</dbReference>
<protein>
    <recommendedName>
        <fullName evidence="2">DUF6542 domain-containing protein</fullName>
    </recommendedName>
</protein>
<sequence>MSSWHPGHEPGRQVVALGLALALTAAVLDTLVTGSVTWVFDIFFVVLCAALAVLVAPRDLFTVGVLPPVIMLTVFVLVAFANADALGHRDDSVAQAVVSGLAHHSLALCLGYATCLALLAQRRHVQVAAHATKRDQSPAPSRTTSG</sequence>
<evidence type="ECO:0000259" key="2">
    <source>
        <dbReference type="Pfam" id="PF20177"/>
    </source>
</evidence>
<dbReference type="Proteomes" id="UP001500571">
    <property type="component" value="Unassembled WGS sequence"/>
</dbReference>
<dbReference type="Pfam" id="PF20177">
    <property type="entry name" value="DUF6542"/>
    <property type="match status" value="1"/>
</dbReference>
<evidence type="ECO:0000313" key="3">
    <source>
        <dbReference type="EMBL" id="GAA1971264.1"/>
    </source>
</evidence>
<feature type="transmembrane region" description="Helical" evidence="1">
    <location>
        <begin position="101"/>
        <end position="120"/>
    </location>
</feature>
<accession>A0ABP5CZP6</accession>